<dbReference type="PANTHER" id="PTHR40036:SF1">
    <property type="entry name" value="MACROCIN O-METHYLTRANSFERASE"/>
    <property type="match status" value="1"/>
</dbReference>
<dbReference type="InterPro" id="IPR029063">
    <property type="entry name" value="SAM-dependent_MTases_sf"/>
</dbReference>
<dbReference type="AlphaFoldDB" id="A0A3G9JEI0"/>
<evidence type="ECO:0000313" key="2">
    <source>
        <dbReference type="Proteomes" id="UP000278152"/>
    </source>
</evidence>
<dbReference type="Proteomes" id="UP000278152">
    <property type="component" value="Chromosome"/>
</dbReference>
<dbReference type="Pfam" id="PF05711">
    <property type="entry name" value="TylF"/>
    <property type="match status" value="1"/>
</dbReference>
<dbReference type="RefSeq" id="WP_125730404.1">
    <property type="nucleotide sequence ID" value="NZ_AP019314.1"/>
</dbReference>
<accession>A0A3G9JEI0</accession>
<dbReference type="Gene3D" id="3.40.50.150">
    <property type="entry name" value="Vaccinia Virus protein VP39"/>
    <property type="match status" value="1"/>
</dbReference>
<dbReference type="InterPro" id="IPR008884">
    <property type="entry name" value="TylF_MeTrfase"/>
</dbReference>
<name>A0A3G9JEI0_MICVR</name>
<evidence type="ECO:0008006" key="3">
    <source>
        <dbReference type="Google" id="ProtNLM"/>
    </source>
</evidence>
<reference evidence="1 2" key="1">
    <citation type="submission" date="2018-11" db="EMBL/GenBank/DDBJ databases">
        <title>Complete genome sequence of Microcystis aeruginosa NIES-102.</title>
        <authorList>
            <person name="Yamaguchi H."/>
            <person name="Suzuki S."/>
            <person name="Kawachi M."/>
        </authorList>
    </citation>
    <scope>NUCLEOTIDE SEQUENCE [LARGE SCALE GENOMIC DNA]</scope>
    <source>
        <strain evidence="1 2">NIES-102</strain>
    </source>
</reference>
<protein>
    <recommendedName>
        <fullName evidence="3">Asparagine synthase</fullName>
    </recommendedName>
</protein>
<evidence type="ECO:0000313" key="1">
    <source>
        <dbReference type="EMBL" id="BBH38322.1"/>
    </source>
</evidence>
<dbReference type="PANTHER" id="PTHR40036">
    <property type="entry name" value="MACROCIN O-METHYLTRANSFERASE"/>
    <property type="match status" value="1"/>
</dbReference>
<dbReference type="KEGG" id="mvz:myaer102_08180"/>
<dbReference type="EMBL" id="AP019314">
    <property type="protein sequence ID" value="BBH38322.1"/>
    <property type="molecule type" value="Genomic_DNA"/>
</dbReference>
<sequence>MSQFNIQKVIAKSRRLFSKIDSKIFCMKNPEIASIIEAIILQKLSYLEKQTICDLVKIAINNERKGVKGIIIEAGCALGGSAIAIASAKSKERPLSVYDVFGMIPAPSARDGLDTQDRYQIIESGNSSGIGGEKYYGYEDDLYTRVIQSFKKFSIEPQENNVNFIKGLYQHTLKINSPVSFAHHIDCDWYDSVMCCLTRIEPYLSCGGTLVIDDYYHYSGSKKAVDLYFRNKKNDYKFYRKNRLHIVKI</sequence>
<proteinExistence type="predicted"/>
<dbReference type="SUPFAM" id="SSF53335">
    <property type="entry name" value="S-adenosyl-L-methionine-dependent methyltransferases"/>
    <property type="match status" value="1"/>
</dbReference>
<gene>
    <name evidence="1" type="ORF">myaer102_08180</name>
</gene>
<organism evidence="1 2">
    <name type="scientific">Microcystis viridis NIES-102</name>
    <dbReference type="NCBI Taxonomy" id="213615"/>
    <lineage>
        <taxon>Bacteria</taxon>
        <taxon>Bacillati</taxon>
        <taxon>Cyanobacteriota</taxon>
        <taxon>Cyanophyceae</taxon>
        <taxon>Oscillatoriophycideae</taxon>
        <taxon>Chroococcales</taxon>
        <taxon>Microcystaceae</taxon>
        <taxon>Microcystis</taxon>
    </lineage>
</organism>